<dbReference type="EMBL" id="HBHP01011551">
    <property type="protein sequence ID" value="CAD9758422.1"/>
    <property type="molecule type" value="Transcribed_RNA"/>
</dbReference>
<comment type="similarity">
    <text evidence="1">Belongs to the peptidase S28 family.</text>
</comment>
<evidence type="ECO:0000256" key="4">
    <source>
        <dbReference type="ARBA" id="ARBA00022801"/>
    </source>
</evidence>
<accession>A0A7S2TM05</accession>
<sequence>MYVCMYSMYVCMYVRMYVCMCIGLFGVPAKQDPWSQWPSALYGLKDSVAQSSNIVFSNGLLDPWSSAGVYGSNGPEPGAGATVQNVTRDGSVIALILDLGAHHLDLFFSDPNDPPCVTEARAIEEGHIKAWLEDYYN</sequence>
<keyword evidence="5" id="KW-0325">Glycoprotein</keyword>
<dbReference type="PANTHER" id="PTHR11010:SF38">
    <property type="entry name" value="LYSOSOMAL PRO-X CARBOXYPEPTIDASE"/>
    <property type="match status" value="1"/>
</dbReference>
<dbReference type="AlphaFoldDB" id="A0A7S2TM05"/>
<protein>
    <submittedName>
        <fullName evidence="7">Uncharacterized protein</fullName>
    </submittedName>
</protein>
<reference evidence="7" key="1">
    <citation type="submission" date="2021-01" db="EMBL/GenBank/DDBJ databases">
        <authorList>
            <person name="Corre E."/>
            <person name="Pelletier E."/>
            <person name="Niang G."/>
            <person name="Scheremetjew M."/>
            <person name="Finn R."/>
            <person name="Kale V."/>
            <person name="Holt S."/>
            <person name="Cochrane G."/>
            <person name="Meng A."/>
            <person name="Brown T."/>
            <person name="Cohen L."/>
        </authorList>
    </citation>
    <scope>NUCLEOTIDE SEQUENCE</scope>
    <source>
        <strain evidence="7">CCMP622</strain>
    </source>
</reference>
<keyword evidence="6" id="KW-1133">Transmembrane helix</keyword>
<dbReference type="Gene3D" id="3.40.50.1820">
    <property type="entry name" value="alpha/beta hydrolase"/>
    <property type="match status" value="1"/>
</dbReference>
<keyword evidence="4" id="KW-0378">Hydrolase</keyword>
<evidence type="ECO:0000256" key="3">
    <source>
        <dbReference type="ARBA" id="ARBA00022729"/>
    </source>
</evidence>
<evidence type="ECO:0000256" key="2">
    <source>
        <dbReference type="ARBA" id="ARBA00022670"/>
    </source>
</evidence>
<gene>
    <name evidence="7" type="ORF">LSP00402_LOCUS7180</name>
</gene>
<keyword evidence="6" id="KW-0472">Membrane</keyword>
<feature type="transmembrane region" description="Helical" evidence="6">
    <location>
        <begin position="6"/>
        <end position="27"/>
    </location>
</feature>
<evidence type="ECO:0000256" key="1">
    <source>
        <dbReference type="ARBA" id="ARBA00011079"/>
    </source>
</evidence>
<dbReference type="InterPro" id="IPR008758">
    <property type="entry name" value="Peptidase_S28"/>
</dbReference>
<name>A0A7S2TM05_9EUKA</name>
<keyword evidence="2" id="KW-0645">Protease</keyword>
<evidence type="ECO:0000313" key="7">
    <source>
        <dbReference type="EMBL" id="CAD9758422.1"/>
    </source>
</evidence>
<dbReference type="GO" id="GO:0006508">
    <property type="term" value="P:proteolysis"/>
    <property type="evidence" value="ECO:0007669"/>
    <property type="project" value="UniProtKB-KW"/>
</dbReference>
<dbReference type="Pfam" id="PF05577">
    <property type="entry name" value="Peptidase_S28"/>
    <property type="match status" value="1"/>
</dbReference>
<dbReference type="GO" id="GO:0070008">
    <property type="term" value="F:serine-type exopeptidase activity"/>
    <property type="evidence" value="ECO:0007669"/>
    <property type="project" value="InterPro"/>
</dbReference>
<evidence type="ECO:0000256" key="5">
    <source>
        <dbReference type="ARBA" id="ARBA00023180"/>
    </source>
</evidence>
<proteinExistence type="inferred from homology"/>
<keyword evidence="6" id="KW-0812">Transmembrane</keyword>
<organism evidence="7">
    <name type="scientific">Lotharella oceanica</name>
    <dbReference type="NCBI Taxonomy" id="641309"/>
    <lineage>
        <taxon>Eukaryota</taxon>
        <taxon>Sar</taxon>
        <taxon>Rhizaria</taxon>
        <taxon>Cercozoa</taxon>
        <taxon>Chlorarachniophyceae</taxon>
        <taxon>Lotharella</taxon>
    </lineage>
</organism>
<evidence type="ECO:0000256" key="6">
    <source>
        <dbReference type="SAM" id="Phobius"/>
    </source>
</evidence>
<dbReference type="PANTHER" id="PTHR11010">
    <property type="entry name" value="PROTEASE S28 PRO-X CARBOXYPEPTIDASE-RELATED"/>
    <property type="match status" value="1"/>
</dbReference>
<dbReference type="InterPro" id="IPR029058">
    <property type="entry name" value="AB_hydrolase_fold"/>
</dbReference>
<keyword evidence="3" id="KW-0732">Signal</keyword>
<dbReference type="GO" id="GO:0008239">
    <property type="term" value="F:dipeptidyl-peptidase activity"/>
    <property type="evidence" value="ECO:0007669"/>
    <property type="project" value="TreeGrafter"/>
</dbReference>